<evidence type="ECO:0000313" key="2">
    <source>
        <dbReference type="EMBL" id="KAH3684332.1"/>
    </source>
</evidence>
<feature type="compositionally biased region" description="Low complexity" evidence="1">
    <location>
        <begin position="117"/>
        <end position="129"/>
    </location>
</feature>
<name>A0A9P8Q4W9_WICPI</name>
<sequence length="303" mass="34130">MIHYPTMTLPENQDDRPLSPRSLTVSLVCTDYNLQEDLHKILASTQSRGSTILNGQKKIKSLNQLNELYLRHQQSHIGHANSITATIIFHSNIPQLPPPLMIRPKKSNSPCVTSQPTAGATGVAGAAATDNSNSSKPPSIITYLGIGFETYTDDQRSDYKLGDLVLKNRQEQPKSQSQQLQQPHQILSGSSESIDLSASYDATYPDEHHHHLGRAELSPNIITGEYEVNEMTYFDSYQESQVKLILKGEEMGVFYMEDDGMFEKIKELQSLEKKRSLREARKRTNENLWYLFMKIVSSALCMA</sequence>
<reference evidence="2" key="2">
    <citation type="submission" date="2021-01" db="EMBL/GenBank/DDBJ databases">
        <authorList>
            <person name="Schikora-Tamarit M.A."/>
        </authorList>
    </citation>
    <scope>NUCLEOTIDE SEQUENCE</scope>
    <source>
        <strain evidence="2">CBS2887</strain>
    </source>
</reference>
<gene>
    <name evidence="2" type="ORF">WICPIJ_004712</name>
</gene>
<feature type="compositionally biased region" description="Polar residues" evidence="1">
    <location>
        <begin position="107"/>
        <end position="116"/>
    </location>
</feature>
<accession>A0A9P8Q4W9</accession>
<proteinExistence type="predicted"/>
<keyword evidence="3" id="KW-1185">Reference proteome</keyword>
<feature type="region of interest" description="Disordered" evidence="1">
    <location>
        <begin position="104"/>
        <end position="135"/>
    </location>
</feature>
<evidence type="ECO:0000313" key="3">
    <source>
        <dbReference type="Proteomes" id="UP000774326"/>
    </source>
</evidence>
<comment type="caution">
    <text evidence="2">The sequence shown here is derived from an EMBL/GenBank/DDBJ whole genome shotgun (WGS) entry which is preliminary data.</text>
</comment>
<dbReference type="Proteomes" id="UP000774326">
    <property type="component" value="Unassembled WGS sequence"/>
</dbReference>
<dbReference type="EMBL" id="JAEUBG010002607">
    <property type="protein sequence ID" value="KAH3684332.1"/>
    <property type="molecule type" value="Genomic_DNA"/>
</dbReference>
<protein>
    <submittedName>
        <fullName evidence="2">Uncharacterized protein</fullName>
    </submittedName>
</protein>
<dbReference type="AlphaFoldDB" id="A0A9P8Q4W9"/>
<evidence type="ECO:0000256" key="1">
    <source>
        <dbReference type="SAM" id="MobiDB-lite"/>
    </source>
</evidence>
<reference evidence="2" key="1">
    <citation type="journal article" date="2021" name="Open Biol.">
        <title>Shared evolutionary footprints suggest mitochondrial oxidative damage underlies multiple complex I losses in fungi.</title>
        <authorList>
            <person name="Schikora-Tamarit M.A."/>
            <person name="Marcet-Houben M."/>
            <person name="Nosek J."/>
            <person name="Gabaldon T."/>
        </authorList>
    </citation>
    <scope>NUCLEOTIDE SEQUENCE</scope>
    <source>
        <strain evidence="2">CBS2887</strain>
    </source>
</reference>
<organism evidence="2 3">
    <name type="scientific">Wickerhamomyces pijperi</name>
    <name type="common">Yeast</name>
    <name type="synonym">Pichia pijperi</name>
    <dbReference type="NCBI Taxonomy" id="599730"/>
    <lineage>
        <taxon>Eukaryota</taxon>
        <taxon>Fungi</taxon>
        <taxon>Dikarya</taxon>
        <taxon>Ascomycota</taxon>
        <taxon>Saccharomycotina</taxon>
        <taxon>Saccharomycetes</taxon>
        <taxon>Phaffomycetales</taxon>
        <taxon>Wickerhamomycetaceae</taxon>
        <taxon>Wickerhamomyces</taxon>
    </lineage>
</organism>